<dbReference type="EMBL" id="LR746496">
    <property type="protein sequence ID" value="CAA7602009.1"/>
    <property type="molecule type" value="Genomic_DNA"/>
</dbReference>
<dbReference type="EMBL" id="CDGJ01000078">
    <property type="protein sequence ID" value="CEJ08148.1"/>
    <property type="molecule type" value="Genomic_DNA"/>
</dbReference>
<sequence length="89" mass="9543">MCGLPACGPGYGHHFGYGAGLAGGYSDWGTGLRGYGHLQGYGAGLHPGYDGFTGAYSYVQMVPYPVYYPVRHYVTRERVEPLPPVRGKG</sequence>
<protein>
    <submittedName>
        <fullName evidence="1">Uncharacterized protein</fullName>
    </submittedName>
</protein>
<dbReference type="Proteomes" id="UP000836597">
    <property type="component" value="Chromosome"/>
</dbReference>
<dbReference type="RefSeq" id="WP_240985450.1">
    <property type="nucleotide sequence ID" value="NZ_CDGJ01000078.1"/>
</dbReference>
<evidence type="ECO:0000313" key="1">
    <source>
        <dbReference type="EMBL" id="CAA7602009.1"/>
    </source>
</evidence>
<organism evidence="1">
    <name type="scientific">Acididesulfobacillus acetoxydans</name>
    <dbReference type="NCBI Taxonomy" id="1561005"/>
    <lineage>
        <taxon>Bacteria</taxon>
        <taxon>Bacillati</taxon>
        <taxon>Bacillota</taxon>
        <taxon>Clostridia</taxon>
        <taxon>Eubacteriales</taxon>
        <taxon>Peptococcaceae</taxon>
        <taxon>Acididesulfobacillus</taxon>
    </lineage>
</organism>
<gene>
    <name evidence="2" type="ORF">DEACI_2623</name>
    <name evidence="1" type="ORF">DEACI_2680</name>
</gene>
<evidence type="ECO:0000313" key="3">
    <source>
        <dbReference type="Proteomes" id="UP001071230"/>
    </source>
</evidence>
<dbReference type="AlphaFoldDB" id="A0A8S0W8R5"/>
<reference evidence="1" key="2">
    <citation type="submission" date="2020-01" db="EMBL/GenBank/DDBJ databases">
        <authorList>
            <person name="Hornung B."/>
        </authorList>
    </citation>
    <scope>NUCLEOTIDE SEQUENCE</scope>
    <source>
        <strain evidence="1">PacBioINE</strain>
    </source>
</reference>
<evidence type="ECO:0000313" key="2">
    <source>
        <dbReference type="EMBL" id="CEJ08148.1"/>
    </source>
</evidence>
<proteinExistence type="predicted"/>
<reference evidence="2" key="1">
    <citation type="submission" date="2014-11" db="EMBL/GenBank/DDBJ databases">
        <authorList>
            <person name="Hornung B.V."/>
        </authorList>
    </citation>
    <scope>NUCLEOTIDE SEQUENCE</scope>
    <source>
        <strain evidence="2">INE</strain>
    </source>
</reference>
<name>A0A8S0W8R5_9FIRM</name>
<dbReference type="KEGG" id="aacx:DEACI_2680"/>
<dbReference type="Proteomes" id="UP001071230">
    <property type="component" value="Unassembled WGS sequence"/>
</dbReference>
<accession>A0A8S0W8R5</accession>
<keyword evidence="3" id="KW-1185">Reference proteome</keyword>